<name>A0A8H6DRM5_COCSA</name>
<evidence type="ECO:0000256" key="2">
    <source>
        <dbReference type="ARBA" id="ARBA00022553"/>
    </source>
</evidence>
<evidence type="ECO:0000256" key="1">
    <source>
        <dbReference type="ARBA" id="ARBA00022450"/>
    </source>
</evidence>
<dbReference type="InterPro" id="IPR051414">
    <property type="entry name" value="Adenylate-forming_Reductase"/>
</dbReference>
<evidence type="ECO:0000313" key="5">
    <source>
        <dbReference type="Proteomes" id="UP000624244"/>
    </source>
</evidence>
<gene>
    <name evidence="4" type="ORF">GGP41_002884</name>
</gene>
<dbReference type="Pfam" id="PF00501">
    <property type="entry name" value="AMP-binding"/>
    <property type="match status" value="1"/>
</dbReference>
<comment type="caution">
    <text evidence="4">The sequence shown here is derived from an EMBL/GenBank/DDBJ whole genome shotgun (WGS) entry which is preliminary data.</text>
</comment>
<protein>
    <recommendedName>
        <fullName evidence="3">AMP-dependent synthetase/ligase domain-containing protein</fullName>
    </recommendedName>
</protein>
<sequence>MSASPNNWPKLHHTLLPTLLSSIADQYPSLSYARFPRDLDDISKGYRRFTFAEVANAVNAFAWWIDQNVGKLAEEQKNGSQTLVYMGPTDIRYAVFCLGGIVAGYKMLFPSPRYGPEALGKLIETVDAKVLLSPETPYAVEAEIVEKKKGVITKFQAPSVDQLFAERVAVYPFAKTFATCKDEPMICLHTSGTTGFPKPILWTHNWIASQSQTLNLPLPAGFIRHDYHIRYQKNRRARLLVTGPHFHASGIFNMVLYPLLLGTNPIYSQLGATPEEAVDRAIAALEVLHTERVVASGSASELSQKVADCVSVVPTFIEYVAKHPEKLNQIVQRSHSLRYGGGSVSRTAGDTITDKIHLVCGIGSTEQGVWPSIRRTEDGMKRDRRWEYVTPHPALNLQFRPVSEDAGKTMYEAVMVRNNGKDWDGYVQPLFRCFADLKEKSMGDLFIRSQRSPDMWKHHGRTDDLLVFLSNEKFFPTVAEQRIASHSGITEALIIGTRRPKAALIVRLEEGFELDDVWEEIEEVNVDSPLYARVKKDMVIVAQEPFLKTAKGSIRKVDVLRRYSKELDKLYGEGI</sequence>
<dbReference type="InterPro" id="IPR000873">
    <property type="entry name" value="AMP-dep_synth/lig_dom"/>
</dbReference>
<evidence type="ECO:0000313" key="4">
    <source>
        <dbReference type="EMBL" id="KAF5845283.1"/>
    </source>
</evidence>
<dbReference type="PANTHER" id="PTHR43439:SF2">
    <property type="entry name" value="ENZYME, PUTATIVE (JCVI)-RELATED"/>
    <property type="match status" value="1"/>
</dbReference>
<dbReference type="Gene3D" id="3.40.50.12780">
    <property type="entry name" value="N-terminal domain of ligase-like"/>
    <property type="match status" value="1"/>
</dbReference>
<evidence type="ECO:0000259" key="3">
    <source>
        <dbReference type="Pfam" id="PF00501"/>
    </source>
</evidence>
<accession>A0A8H6DRM5</accession>
<keyword evidence="2" id="KW-0597">Phosphoprotein</keyword>
<dbReference type="SUPFAM" id="SSF56801">
    <property type="entry name" value="Acetyl-CoA synthetase-like"/>
    <property type="match status" value="1"/>
</dbReference>
<dbReference type="Proteomes" id="UP000624244">
    <property type="component" value="Unassembled WGS sequence"/>
</dbReference>
<proteinExistence type="predicted"/>
<dbReference type="Pfam" id="PF23562">
    <property type="entry name" value="AMP-binding_C_3"/>
    <property type="match status" value="1"/>
</dbReference>
<feature type="domain" description="AMP-dependent synthetase/ligase" evidence="3">
    <location>
        <begin position="42"/>
        <end position="379"/>
    </location>
</feature>
<dbReference type="EMBL" id="WNKQ01000019">
    <property type="protein sequence ID" value="KAF5845283.1"/>
    <property type="molecule type" value="Genomic_DNA"/>
</dbReference>
<reference evidence="4" key="1">
    <citation type="submission" date="2019-11" db="EMBL/GenBank/DDBJ databases">
        <title>Bipolaris sorokiniana Genome sequencing.</title>
        <authorList>
            <person name="Wang H."/>
        </authorList>
    </citation>
    <scope>NUCLEOTIDE SEQUENCE</scope>
</reference>
<organism evidence="4 5">
    <name type="scientific">Cochliobolus sativus</name>
    <name type="common">Common root rot and spot blotch fungus</name>
    <name type="synonym">Bipolaris sorokiniana</name>
    <dbReference type="NCBI Taxonomy" id="45130"/>
    <lineage>
        <taxon>Eukaryota</taxon>
        <taxon>Fungi</taxon>
        <taxon>Dikarya</taxon>
        <taxon>Ascomycota</taxon>
        <taxon>Pezizomycotina</taxon>
        <taxon>Dothideomycetes</taxon>
        <taxon>Pleosporomycetidae</taxon>
        <taxon>Pleosporales</taxon>
        <taxon>Pleosporineae</taxon>
        <taxon>Pleosporaceae</taxon>
        <taxon>Bipolaris</taxon>
    </lineage>
</organism>
<dbReference type="OMA" id="THNWIAS"/>
<dbReference type="InterPro" id="IPR042099">
    <property type="entry name" value="ANL_N_sf"/>
</dbReference>
<keyword evidence="1" id="KW-0596">Phosphopantetheine</keyword>
<dbReference type="AlphaFoldDB" id="A0A8H6DRM5"/>
<dbReference type="PANTHER" id="PTHR43439">
    <property type="entry name" value="PHENYLACETATE-COENZYME A LIGASE"/>
    <property type="match status" value="1"/>
</dbReference>